<dbReference type="EMBL" id="ADAQ01000013">
    <property type="protein sequence ID" value="EEY70871.1"/>
    <property type="molecule type" value="Genomic_DNA"/>
</dbReference>
<sequence length="326" mass="36237">MATTGITIAISQWRAVSMKGESSQMAAALTLYTLLKMSGEDVRSLLFDIVRSAAIKAVLPRFRSGLGESEISYKTNRDILTIADTEMQKRMIDALQTYWPNIPVLGEEQSQSLQLSIFNADKQPFWVLDPIDGTSNFAFGIPYFCTSLSLVYKGEICIGMVYDPVRDECFYAAEGHGAFLNGTILDCTDLKAPANLKSAMALVDFKRLPDEIASNLVVQQPYRSQRSFGASALDWCWIAANRCQLYLHGNQKLWDYTAGCLILKEAGGMSGTFCGQPIFDNTMEAQTVVAASHPALYTQWRDWLEPYFPVTTQSDQASTVRFFDPG</sequence>
<comment type="similarity">
    <text evidence="1">Belongs to the inositol monophosphatase superfamily.</text>
</comment>
<dbReference type="Proteomes" id="UP000003604">
    <property type="component" value="Unassembled WGS sequence"/>
</dbReference>
<comment type="cofactor">
    <cofactor evidence="2">
        <name>Mg(2+)</name>
        <dbReference type="ChEBI" id="CHEBI:18420"/>
    </cofactor>
</comment>
<dbReference type="eggNOG" id="COG0483">
    <property type="taxonomic scope" value="Bacteria"/>
</dbReference>
<name>D0IAF3_GRIHO</name>
<keyword evidence="2" id="KW-0479">Metal-binding</keyword>
<dbReference type="Gene3D" id="3.30.540.10">
    <property type="entry name" value="Fructose-1,6-Bisphosphatase, subunit A, domain 1"/>
    <property type="match status" value="1"/>
</dbReference>
<evidence type="ECO:0000256" key="1">
    <source>
        <dbReference type="ARBA" id="ARBA00009759"/>
    </source>
</evidence>
<dbReference type="EC" id="3.1.3.25" evidence="3"/>
<dbReference type="GO" id="GO:0008934">
    <property type="term" value="F:inositol monophosphate 1-phosphatase activity"/>
    <property type="evidence" value="ECO:0007669"/>
    <property type="project" value="TreeGrafter"/>
</dbReference>
<comment type="caution">
    <text evidence="3">The sequence shown here is derived from an EMBL/GenBank/DDBJ whole genome shotgun (WGS) entry which is preliminary data.</text>
</comment>
<dbReference type="SUPFAM" id="SSF56655">
    <property type="entry name" value="Carbohydrate phosphatase"/>
    <property type="match status" value="1"/>
</dbReference>
<dbReference type="InterPro" id="IPR000760">
    <property type="entry name" value="Inositol_monophosphatase-like"/>
</dbReference>
<feature type="binding site" evidence="2">
    <location>
        <position position="129"/>
    </location>
    <ligand>
        <name>Mg(2+)</name>
        <dbReference type="ChEBI" id="CHEBI:18420"/>
        <label>1</label>
        <note>catalytic</note>
    </ligand>
</feature>
<dbReference type="PANTHER" id="PTHR20854:SF4">
    <property type="entry name" value="INOSITOL-1-MONOPHOSPHATASE-RELATED"/>
    <property type="match status" value="1"/>
</dbReference>
<keyword evidence="4" id="KW-1185">Reference proteome</keyword>
<dbReference type="CDD" id="cd01637">
    <property type="entry name" value="IMPase_like"/>
    <property type="match status" value="1"/>
</dbReference>
<dbReference type="GO" id="GO:0046872">
    <property type="term" value="F:metal ion binding"/>
    <property type="evidence" value="ECO:0007669"/>
    <property type="project" value="UniProtKB-KW"/>
</dbReference>
<gene>
    <name evidence="3" type="ORF">VHA_002730</name>
</gene>
<feature type="binding site" evidence="2">
    <location>
        <position position="107"/>
    </location>
    <ligand>
        <name>Mg(2+)</name>
        <dbReference type="ChEBI" id="CHEBI:18420"/>
        <label>1</label>
        <note>catalytic</note>
    </ligand>
</feature>
<keyword evidence="2" id="KW-0460">Magnesium</keyword>
<protein>
    <submittedName>
        <fullName evidence="3">Myo-inositol-1(Or 4)-monophosphatase</fullName>
        <ecNumber evidence="3">3.1.3.25</ecNumber>
    </submittedName>
</protein>
<evidence type="ECO:0000313" key="4">
    <source>
        <dbReference type="Proteomes" id="UP000003604"/>
    </source>
</evidence>
<accession>D0IAF3</accession>
<feature type="binding site" evidence="2">
    <location>
        <position position="132"/>
    </location>
    <ligand>
        <name>Mg(2+)</name>
        <dbReference type="ChEBI" id="CHEBI:18420"/>
        <label>1</label>
        <note>catalytic</note>
    </ligand>
</feature>
<evidence type="ECO:0000313" key="3">
    <source>
        <dbReference type="EMBL" id="EEY70871.1"/>
    </source>
</evidence>
<dbReference type="PRINTS" id="PR00377">
    <property type="entry name" value="IMPHPHTASES"/>
</dbReference>
<dbReference type="Gene3D" id="3.40.190.80">
    <property type="match status" value="1"/>
</dbReference>
<dbReference type="GO" id="GO:0007165">
    <property type="term" value="P:signal transduction"/>
    <property type="evidence" value="ECO:0007669"/>
    <property type="project" value="TreeGrafter"/>
</dbReference>
<dbReference type="PANTHER" id="PTHR20854">
    <property type="entry name" value="INOSITOL MONOPHOSPHATASE"/>
    <property type="match status" value="1"/>
</dbReference>
<dbReference type="GO" id="GO:0006020">
    <property type="term" value="P:inositol metabolic process"/>
    <property type="evidence" value="ECO:0007669"/>
    <property type="project" value="TreeGrafter"/>
</dbReference>
<feature type="binding site" evidence="2">
    <location>
        <position position="131"/>
    </location>
    <ligand>
        <name>Mg(2+)</name>
        <dbReference type="ChEBI" id="CHEBI:18420"/>
        <label>1</label>
        <note>catalytic</note>
    </ligand>
</feature>
<proteinExistence type="inferred from homology"/>
<dbReference type="Pfam" id="PF00459">
    <property type="entry name" value="Inositol_P"/>
    <property type="match status" value="1"/>
</dbReference>
<organism evidence="3 4">
    <name type="scientific">Grimontia hollisae CIP 101886</name>
    <dbReference type="NCBI Taxonomy" id="675812"/>
    <lineage>
        <taxon>Bacteria</taxon>
        <taxon>Pseudomonadati</taxon>
        <taxon>Pseudomonadota</taxon>
        <taxon>Gammaproteobacteria</taxon>
        <taxon>Vibrionales</taxon>
        <taxon>Vibrionaceae</taxon>
        <taxon>Grimontia</taxon>
    </lineage>
</organism>
<keyword evidence="3" id="KW-0378">Hydrolase</keyword>
<reference evidence="3 4" key="1">
    <citation type="submission" date="2009-10" db="EMBL/GenBank/DDBJ databases">
        <authorList>
            <consortium name="Los Alamos National Laboratory (LANL)"/>
            <consortium name="National Microbial Pathogen Data Resource (NMPDR)"/>
            <person name="Saunders E.H."/>
            <person name="Munk A.C."/>
            <person name="Tapia R."/>
            <person name="Green L."/>
            <person name="Rogers Y."/>
            <person name="Detter J.C."/>
            <person name="Bruce D."/>
            <person name="Brettin T.S."/>
            <person name="Colwell R.R."/>
            <person name="Huq A."/>
            <person name="Grim C.J."/>
            <person name="Hasan N.A."/>
            <person name="Bartels D."/>
            <person name="Vonstein V."/>
        </authorList>
    </citation>
    <scope>NUCLEOTIDE SEQUENCE [LARGE SCALE GENOMIC DNA]</scope>
    <source>
        <strain evidence="3 4">CIP 101886</strain>
    </source>
</reference>
<feature type="binding site" evidence="2">
    <location>
        <position position="255"/>
    </location>
    <ligand>
        <name>Mg(2+)</name>
        <dbReference type="ChEBI" id="CHEBI:18420"/>
        <label>1</label>
        <note>catalytic</note>
    </ligand>
</feature>
<dbReference type="AlphaFoldDB" id="D0IAF3"/>
<evidence type="ECO:0000256" key="2">
    <source>
        <dbReference type="PIRSR" id="PIRSR600760-2"/>
    </source>
</evidence>